<dbReference type="STRING" id="754436.JCM19237_1918"/>
<evidence type="ECO:0000313" key="3">
    <source>
        <dbReference type="Proteomes" id="UP000029227"/>
    </source>
</evidence>
<protein>
    <submittedName>
        <fullName evidence="2">Quinone-reactive Ni/Fe-hydrogenase small chain</fullName>
        <ecNumber evidence="2">1.12.5.1</ecNumber>
    </submittedName>
</protein>
<dbReference type="GO" id="GO:0008901">
    <property type="term" value="F:ferredoxin hydrogenase activity"/>
    <property type="evidence" value="ECO:0007669"/>
    <property type="project" value="InterPro"/>
</dbReference>
<dbReference type="Gene3D" id="3.40.50.700">
    <property type="entry name" value="NADH:ubiquinone oxidoreductase-like, 20kDa subunit"/>
    <property type="match status" value="1"/>
</dbReference>
<name>A0A090QVH7_9GAMM</name>
<gene>
    <name evidence="2" type="ORF">JCM19237_1918</name>
</gene>
<accession>A0A090QVH7</accession>
<dbReference type="GO" id="GO:0044569">
    <property type="term" value="C:[Ni-Fe] hydrogenase complex"/>
    <property type="evidence" value="ECO:0007669"/>
    <property type="project" value="TreeGrafter"/>
</dbReference>
<dbReference type="InterPro" id="IPR037024">
    <property type="entry name" value="NiFe_Hase_small_N_sf"/>
</dbReference>
<dbReference type="PANTHER" id="PTHR30013">
    <property type="entry name" value="NIFE / NIFESE HYDROGENASE SMALL SUBUNIT FAMILY MEMBER"/>
    <property type="match status" value="1"/>
</dbReference>
<dbReference type="EMBL" id="BBMN01000010">
    <property type="protein sequence ID" value="GAL06273.1"/>
    <property type="molecule type" value="Genomic_DNA"/>
</dbReference>
<dbReference type="GO" id="GO:0016020">
    <property type="term" value="C:membrane"/>
    <property type="evidence" value="ECO:0007669"/>
    <property type="project" value="TreeGrafter"/>
</dbReference>
<dbReference type="EC" id="1.12.5.1" evidence="2"/>
<evidence type="ECO:0000313" key="2">
    <source>
        <dbReference type="EMBL" id="GAL06273.1"/>
    </source>
</evidence>
<dbReference type="GO" id="GO:0009055">
    <property type="term" value="F:electron transfer activity"/>
    <property type="evidence" value="ECO:0007669"/>
    <property type="project" value="TreeGrafter"/>
</dbReference>
<reference evidence="2 3" key="1">
    <citation type="journal article" date="2014" name="Genome Announc.">
        <title>Draft Genome Sequences of Two Vibrionaceae Species, Vibrio ponticus C121 and Photobacterium aphoticum C119, Isolated as Coral Reef Microbiota.</title>
        <authorList>
            <person name="Al-saari N."/>
            <person name="Meirelles P.M."/>
            <person name="Mino S."/>
            <person name="Suda W."/>
            <person name="Oshima K."/>
            <person name="Hattori M."/>
            <person name="Ohkuma M."/>
            <person name="Thompson F.L."/>
            <person name="Gomez-Gil B."/>
            <person name="Sawabe T."/>
            <person name="Sawabe T."/>
        </authorList>
    </citation>
    <scope>NUCLEOTIDE SEQUENCE [LARGE SCALE GENOMIC DNA]</scope>
    <source>
        <strain evidence="2 3">JCM 19237</strain>
    </source>
</reference>
<dbReference type="PROSITE" id="PS51318">
    <property type="entry name" value="TAT"/>
    <property type="match status" value="1"/>
</dbReference>
<dbReference type="PRINTS" id="PR00614">
    <property type="entry name" value="NIHGNASESMLL"/>
</dbReference>
<sequence>MDTHAALYALGQSRLAKLRQLPSKKQQPLQERLEENGISRREFLVWSATLTAALALPMPFSSMVAEAAELADRVPLIWLHMAECTGCSESLIRSSTPDVSTLIFDHVSLEYQETLMAAAVGKQKKTLMQPCVIITASICWRLKGLCLPLMAARF</sequence>
<dbReference type="InterPro" id="IPR006311">
    <property type="entry name" value="TAT_signal"/>
</dbReference>
<dbReference type="InterPro" id="IPR001821">
    <property type="entry name" value="NiFe_hydrogenase_ssu"/>
</dbReference>
<dbReference type="PANTHER" id="PTHR30013:SF7">
    <property type="entry name" value="HYDROGENASE-2 SMALL CHAIN"/>
    <property type="match status" value="1"/>
</dbReference>
<organism evidence="2 3">
    <name type="scientific">Photobacterium aphoticum</name>
    <dbReference type="NCBI Taxonomy" id="754436"/>
    <lineage>
        <taxon>Bacteria</taxon>
        <taxon>Pseudomonadati</taxon>
        <taxon>Pseudomonadota</taxon>
        <taxon>Gammaproteobacteria</taxon>
        <taxon>Vibrionales</taxon>
        <taxon>Vibrionaceae</taxon>
        <taxon>Photobacterium</taxon>
    </lineage>
</organism>
<dbReference type="Proteomes" id="UP000029227">
    <property type="component" value="Unassembled WGS sequence"/>
</dbReference>
<dbReference type="GO" id="GO:0009061">
    <property type="term" value="P:anaerobic respiration"/>
    <property type="evidence" value="ECO:0007669"/>
    <property type="project" value="TreeGrafter"/>
</dbReference>
<keyword evidence="1 2" id="KW-0560">Oxidoreductase</keyword>
<evidence type="ECO:0000256" key="1">
    <source>
        <dbReference type="ARBA" id="ARBA00023002"/>
    </source>
</evidence>
<dbReference type="GO" id="GO:0047067">
    <property type="term" value="F:hydrogen:quinone oxidoreductase activity"/>
    <property type="evidence" value="ECO:0007669"/>
    <property type="project" value="UniProtKB-EC"/>
</dbReference>
<dbReference type="SUPFAM" id="SSF56770">
    <property type="entry name" value="HydA/Nqo6-like"/>
    <property type="match status" value="1"/>
</dbReference>
<dbReference type="AlphaFoldDB" id="A0A090QVH7"/>
<dbReference type="GO" id="GO:0051536">
    <property type="term" value="F:iron-sulfur cluster binding"/>
    <property type="evidence" value="ECO:0007669"/>
    <property type="project" value="InterPro"/>
</dbReference>
<dbReference type="eggNOG" id="COG1740">
    <property type="taxonomic scope" value="Bacteria"/>
</dbReference>
<comment type="caution">
    <text evidence="2">The sequence shown here is derived from an EMBL/GenBank/DDBJ whole genome shotgun (WGS) entry which is preliminary data.</text>
</comment>
<dbReference type="GO" id="GO:0009375">
    <property type="term" value="C:ferredoxin hydrogenase complex"/>
    <property type="evidence" value="ECO:0007669"/>
    <property type="project" value="InterPro"/>
</dbReference>
<proteinExistence type="predicted"/>